<dbReference type="Gene3D" id="2.40.260.10">
    <property type="entry name" value="Sortase"/>
    <property type="match status" value="1"/>
</dbReference>
<dbReference type="InterPro" id="IPR005754">
    <property type="entry name" value="Sortase"/>
</dbReference>
<dbReference type="SUPFAM" id="SSF63817">
    <property type="entry name" value="Sortase"/>
    <property type="match status" value="1"/>
</dbReference>
<dbReference type="RefSeq" id="WP_125754659.1">
    <property type="nucleotide sequence ID" value="NZ_JBHTOK010000074.1"/>
</dbReference>
<evidence type="ECO:0000256" key="2">
    <source>
        <dbReference type="ARBA" id="ARBA00022801"/>
    </source>
</evidence>
<accession>A0ABW4CWG5</accession>
<gene>
    <name evidence="5" type="ORF">ACFQ5K_10200</name>
</gene>
<evidence type="ECO:0000256" key="3">
    <source>
        <dbReference type="ARBA" id="ARBA00022807"/>
    </source>
</evidence>
<keyword evidence="2" id="KW-0378">Hydrolase</keyword>
<keyword evidence="4" id="KW-0472">Membrane</keyword>
<keyword evidence="4" id="KW-1133">Transmembrane helix</keyword>
<dbReference type="NCBIfam" id="TIGR01076">
    <property type="entry name" value="sortase_fam"/>
    <property type="match status" value="1"/>
</dbReference>
<keyword evidence="6" id="KW-1185">Reference proteome</keyword>
<proteinExistence type="predicted"/>
<dbReference type="Pfam" id="PF04203">
    <property type="entry name" value="Sortase"/>
    <property type="match status" value="1"/>
</dbReference>
<evidence type="ECO:0000313" key="5">
    <source>
        <dbReference type="EMBL" id="MFD1441746.1"/>
    </source>
</evidence>
<sequence>MIRFLKWFWPPLLMFAAVAGILFSAWSAVNRDVPLDLSHWRDAATPNAAKHLTHKARIKDLNTETLARSQAKAQALQQQYGMGELTIPSVNIDLTIYSVVTNHTLATGVSRYFPDRPMGQGNNVYAAHNLDGAGVLLSRIGELKKGALISQTDFKHVYQYHVIYNRVVKMTEIAVLNQTDESRITLIRCEGPYHSRYRRVVIGRLSKVTPYQTTGAKADARLAHAQQHTATLFHWQAVKWPIGLILLLFVGLLAISCRGYYRETQAQRR</sequence>
<keyword evidence="1" id="KW-0645">Protease</keyword>
<keyword evidence="4" id="KW-0812">Transmembrane</keyword>
<protein>
    <submittedName>
        <fullName evidence="5">Class A sortase</fullName>
    </submittedName>
</protein>
<name>A0ABW4CWG5_9LACO</name>
<organism evidence="5 6">
    <name type="scientific">Lacticaseibacillus hegangensis</name>
    <dbReference type="NCBI Taxonomy" id="2486010"/>
    <lineage>
        <taxon>Bacteria</taxon>
        <taxon>Bacillati</taxon>
        <taxon>Bacillota</taxon>
        <taxon>Bacilli</taxon>
        <taxon>Lactobacillales</taxon>
        <taxon>Lactobacillaceae</taxon>
        <taxon>Lacticaseibacillus</taxon>
    </lineage>
</organism>
<dbReference type="CDD" id="cd06165">
    <property type="entry name" value="Sortase_A"/>
    <property type="match status" value="1"/>
</dbReference>
<dbReference type="InterPro" id="IPR023365">
    <property type="entry name" value="Sortase_dom-sf"/>
</dbReference>
<feature type="transmembrane region" description="Helical" evidence="4">
    <location>
        <begin position="240"/>
        <end position="261"/>
    </location>
</feature>
<dbReference type="EMBL" id="JBHTOK010000074">
    <property type="protein sequence ID" value="MFD1441746.1"/>
    <property type="molecule type" value="Genomic_DNA"/>
</dbReference>
<evidence type="ECO:0000313" key="6">
    <source>
        <dbReference type="Proteomes" id="UP001597212"/>
    </source>
</evidence>
<comment type="caution">
    <text evidence="5">The sequence shown here is derived from an EMBL/GenBank/DDBJ whole genome shotgun (WGS) entry which is preliminary data.</text>
</comment>
<dbReference type="Proteomes" id="UP001597212">
    <property type="component" value="Unassembled WGS sequence"/>
</dbReference>
<evidence type="ECO:0000256" key="1">
    <source>
        <dbReference type="ARBA" id="ARBA00022670"/>
    </source>
</evidence>
<evidence type="ECO:0000256" key="4">
    <source>
        <dbReference type="SAM" id="Phobius"/>
    </source>
</evidence>
<keyword evidence="3" id="KW-0788">Thiol protease</keyword>
<dbReference type="InterPro" id="IPR042007">
    <property type="entry name" value="Sortase_A"/>
</dbReference>
<reference evidence="6" key="1">
    <citation type="journal article" date="2019" name="Int. J. Syst. Evol. Microbiol.">
        <title>The Global Catalogue of Microorganisms (GCM) 10K type strain sequencing project: providing services to taxonomists for standard genome sequencing and annotation.</title>
        <authorList>
            <consortium name="The Broad Institute Genomics Platform"/>
            <consortium name="The Broad Institute Genome Sequencing Center for Infectious Disease"/>
            <person name="Wu L."/>
            <person name="Ma J."/>
        </authorList>
    </citation>
    <scope>NUCLEOTIDE SEQUENCE [LARGE SCALE GENOMIC DNA]</scope>
    <source>
        <strain evidence="6">CCM 8912</strain>
    </source>
</reference>